<evidence type="ECO:0000256" key="4">
    <source>
        <dbReference type="SAM" id="Phobius"/>
    </source>
</evidence>
<evidence type="ECO:0000256" key="2">
    <source>
        <dbReference type="ARBA" id="ARBA00022989"/>
    </source>
</evidence>
<keyword evidence="2 4" id="KW-1133">Transmembrane helix</keyword>
<dbReference type="PANTHER" id="PTHR23531:SF1">
    <property type="entry name" value="QUINOLENE RESISTANCE PROTEIN NORA"/>
    <property type="match status" value="1"/>
</dbReference>
<dbReference type="AlphaFoldDB" id="A0A2S5E5W7"/>
<feature type="domain" description="Major facilitator superfamily (MFS) profile" evidence="5">
    <location>
        <begin position="12"/>
        <end position="395"/>
    </location>
</feature>
<proteinExistence type="predicted"/>
<name>A0A2S5E5W7_9BURK</name>
<dbReference type="GO" id="GO:0022857">
    <property type="term" value="F:transmembrane transporter activity"/>
    <property type="evidence" value="ECO:0007669"/>
    <property type="project" value="InterPro"/>
</dbReference>
<dbReference type="InterPro" id="IPR020846">
    <property type="entry name" value="MFS_dom"/>
</dbReference>
<feature type="transmembrane region" description="Helical" evidence="4">
    <location>
        <begin position="49"/>
        <end position="69"/>
    </location>
</feature>
<dbReference type="InterPro" id="IPR036259">
    <property type="entry name" value="MFS_trans_sf"/>
</dbReference>
<feature type="transmembrane region" description="Helical" evidence="4">
    <location>
        <begin position="105"/>
        <end position="128"/>
    </location>
</feature>
<reference evidence="6 7" key="1">
    <citation type="submission" date="2018-01" db="EMBL/GenBank/DDBJ databases">
        <title>Successful Treatment of Persistent Burkholderia cepacia Bacteremia with Ceftazidime-Avibactam.</title>
        <authorList>
            <person name="Tamma P."/>
            <person name="Fan Y."/>
            <person name="Bergman Y."/>
            <person name="Sick-Samuels A."/>
            <person name="Hsu A."/>
            <person name="Timp W."/>
            <person name="Simner P."/>
        </authorList>
    </citation>
    <scope>NUCLEOTIDE SEQUENCE [LARGE SCALE GENOMIC DNA]</scope>
    <source>
        <strain evidence="6 7">170816</strain>
    </source>
</reference>
<protein>
    <submittedName>
        <fullName evidence="6">MFS transporter</fullName>
    </submittedName>
</protein>
<evidence type="ECO:0000259" key="5">
    <source>
        <dbReference type="PROSITE" id="PS50850"/>
    </source>
</evidence>
<dbReference type="InterPro" id="IPR052714">
    <property type="entry name" value="MFS_Exporter"/>
</dbReference>
<dbReference type="PANTHER" id="PTHR23531">
    <property type="entry name" value="QUINOLENE RESISTANCE PROTEIN NORA"/>
    <property type="match status" value="1"/>
</dbReference>
<feature type="transmembrane region" description="Helical" evidence="4">
    <location>
        <begin position="305"/>
        <end position="325"/>
    </location>
</feature>
<dbReference type="Proteomes" id="UP000238655">
    <property type="component" value="Chromosome 2"/>
</dbReference>
<dbReference type="Gene3D" id="1.20.1250.20">
    <property type="entry name" value="MFS general substrate transporter like domains"/>
    <property type="match status" value="1"/>
</dbReference>
<comment type="caution">
    <text evidence="6">The sequence shown here is derived from an EMBL/GenBank/DDBJ whole genome shotgun (WGS) entry which is preliminary data.</text>
</comment>
<feature type="transmembrane region" description="Helical" evidence="4">
    <location>
        <begin position="346"/>
        <end position="365"/>
    </location>
</feature>
<dbReference type="InterPro" id="IPR011701">
    <property type="entry name" value="MFS"/>
</dbReference>
<dbReference type="PROSITE" id="PS50850">
    <property type="entry name" value="MFS"/>
    <property type="match status" value="1"/>
</dbReference>
<dbReference type="Pfam" id="PF07690">
    <property type="entry name" value="MFS_1"/>
    <property type="match status" value="1"/>
</dbReference>
<organism evidence="6 7">
    <name type="scientific">Burkholderia contaminans</name>
    <dbReference type="NCBI Taxonomy" id="488447"/>
    <lineage>
        <taxon>Bacteria</taxon>
        <taxon>Pseudomonadati</taxon>
        <taxon>Pseudomonadota</taxon>
        <taxon>Betaproteobacteria</taxon>
        <taxon>Burkholderiales</taxon>
        <taxon>Burkholderiaceae</taxon>
        <taxon>Burkholderia</taxon>
        <taxon>Burkholderia cepacia complex</taxon>
    </lineage>
</organism>
<feature type="transmembrane region" description="Helical" evidence="4">
    <location>
        <begin position="371"/>
        <end position="389"/>
    </location>
</feature>
<sequence length="404" mass="42645">MNTSADPLPSSLAAATFVPFLIASIALAAAYGASFLLSEHLHQSGLDSSMAGAVISTGILTMIVSSLVAGWVAQRIGLMSTIVAAAVVMALSMLAFSLAARDLRIAFIGGLLLGMGWSTFYILAPLQIIHHVSSSARIKYLTLLSGGQMVGLGLASPMGHFIASRFGSYAIVYAGLACLCVVAAVVFSIVRKQTERLPHPPADATGLTAARVAEILRNVTRLPIIMIGLAACVFSALSNFQAIYAESRHLSPDLFFVTFTLTTVFCRFTLAQTISRLPVRKLALTLFAMTLLALVLFVFNPSSEILYVTGSFVFAIGYGLSYSTLNGMAVNLASEKGLSASASSQVFTIAYFTGLFGFPYVAGVLVTHVGVNGMIVATISVVVINLLMLTHTSLRRDNAQIAAR</sequence>
<feature type="transmembrane region" description="Helical" evidence="4">
    <location>
        <begin position="169"/>
        <end position="190"/>
    </location>
</feature>
<keyword evidence="3 4" id="KW-0472">Membrane</keyword>
<dbReference type="RefSeq" id="WP_089462127.1">
    <property type="nucleotide sequence ID" value="NZ_CM009576.1"/>
</dbReference>
<feature type="transmembrane region" description="Helical" evidence="4">
    <location>
        <begin position="224"/>
        <end position="244"/>
    </location>
</feature>
<feature type="transmembrane region" description="Helical" evidence="4">
    <location>
        <begin position="12"/>
        <end position="37"/>
    </location>
</feature>
<gene>
    <name evidence="6" type="ORF">C3743_09760</name>
</gene>
<evidence type="ECO:0000256" key="3">
    <source>
        <dbReference type="ARBA" id="ARBA00023136"/>
    </source>
</evidence>
<evidence type="ECO:0000256" key="1">
    <source>
        <dbReference type="ARBA" id="ARBA00022692"/>
    </source>
</evidence>
<keyword evidence="1 4" id="KW-0812">Transmembrane</keyword>
<dbReference type="EMBL" id="PQVP01000001">
    <property type="protein sequence ID" value="POZ86728.1"/>
    <property type="molecule type" value="Genomic_DNA"/>
</dbReference>
<feature type="transmembrane region" description="Helical" evidence="4">
    <location>
        <begin position="282"/>
        <end position="299"/>
    </location>
</feature>
<dbReference type="SUPFAM" id="SSF103473">
    <property type="entry name" value="MFS general substrate transporter"/>
    <property type="match status" value="1"/>
</dbReference>
<feature type="transmembrane region" description="Helical" evidence="4">
    <location>
        <begin position="250"/>
        <end position="270"/>
    </location>
</feature>
<evidence type="ECO:0000313" key="7">
    <source>
        <dbReference type="Proteomes" id="UP000238655"/>
    </source>
</evidence>
<accession>A0A2S5E5W7</accession>
<evidence type="ECO:0000313" key="6">
    <source>
        <dbReference type="EMBL" id="POZ86728.1"/>
    </source>
</evidence>
<feature type="transmembrane region" description="Helical" evidence="4">
    <location>
        <begin position="76"/>
        <end position="99"/>
    </location>
</feature>